<evidence type="ECO:0000313" key="4">
    <source>
        <dbReference type="Proteomes" id="UP000008694"/>
    </source>
</evidence>
<evidence type="ECO:0000256" key="1">
    <source>
        <dbReference type="SAM" id="MobiDB-lite"/>
    </source>
</evidence>
<feature type="domain" description="Myb/SANT-like" evidence="2">
    <location>
        <begin position="32"/>
        <end position="125"/>
    </location>
</feature>
<keyword evidence="4" id="KW-1185">Reference proteome</keyword>
<dbReference type="AlphaFoldDB" id="D7KMR8"/>
<proteinExistence type="predicted"/>
<dbReference type="Pfam" id="PF12776">
    <property type="entry name" value="Myb_DNA-bind_3"/>
    <property type="match status" value="1"/>
</dbReference>
<evidence type="ECO:0000259" key="2">
    <source>
        <dbReference type="Pfam" id="PF12776"/>
    </source>
</evidence>
<name>D7KMR8_ARALL</name>
<dbReference type="eggNOG" id="ENOG502QUI6">
    <property type="taxonomic scope" value="Eukaryota"/>
</dbReference>
<feature type="compositionally biased region" description="Low complexity" evidence="1">
    <location>
        <begin position="1"/>
        <end position="11"/>
    </location>
</feature>
<sequence>MSSRGRSNTNSSRHRDTNAPSETTARTRQRYRWSPEQEKTLIELFDHAISMTNYTLKDPPPIGREYMVEKFNLAFNMSLSYGFFKNKLDEFKKAYKRWKELTRYTGITVDPETSTIYASDEWWMRESW</sequence>
<dbReference type="Gramene" id="fgenesh1_pg.C_scaffold_1003252">
    <property type="protein sequence ID" value="fgenesh1_pg.C_scaffold_1003252"/>
    <property type="gene ID" value="fgenesh1_pg.C_scaffold_1003252"/>
</dbReference>
<dbReference type="HOGENOM" id="CLU_1962570_0_0_1"/>
<dbReference type="PANTHER" id="PTHR31704">
    <property type="entry name" value="MYB/SANT-LIKE DNA-BINDING DOMAIN PROTEIN-RELATED"/>
    <property type="match status" value="1"/>
</dbReference>
<feature type="region of interest" description="Disordered" evidence="1">
    <location>
        <begin position="1"/>
        <end position="32"/>
    </location>
</feature>
<dbReference type="PANTHER" id="PTHR31704:SF43">
    <property type="entry name" value="HEAT SHOCK PROTEIN"/>
    <property type="match status" value="1"/>
</dbReference>
<dbReference type="STRING" id="81972.D7KMR8"/>
<organism evidence="4">
    <name type="scientific">Arabidopsis lyrata subsp. lyrata</name>
    <name type="common">Lyre-leaved rock-cress</name>
    <dbReference type="NCBI Taxonomy" id="81972"/>
    <lineage>
        <taxon>Eukaryota</taxon>
        <taxon>Viridiplantae</taxon>
        <taxon>Streptophyta</taxon>
        <taxon>Embryophyta</taxon>
        <taxon>Tracheophyta</taxon>
        <taxon>Spermatophyta</taxon>
        <taxon>Magnoliopsida</taxon>
        <taxon>eudicotyledons</taxon>
        <taxon>Gunneridae</taxon>
        <taxon>Pentapetalae</taxon>
        <taxon>rosids</taxon>
        <taxon>malvids</taxon>
        <taxon>Brassicales</taxon>
        <taxon>Brassicaceae</taxon>
        <taxon>Camelineae</taxon>
        <taxon>Arabidopsis</taxon>
    </lineage>
</organism>
<evidence type="ECO:0000313" key="3">
    <source>
        <dbReference type="EMBL" id="EFH67486.1"/>
    </source>
</evidence>
<dbReference type="EMBL" id="GL348713">
    <property type="protein sequence ID" value="EFH67486.1"/>
    <property type="molecule type" value="Genomic_DNA"/>
</dbReference>
<dbReference type="InterPro" id="IPR024752">
    <property type="entry name" value="Myb/SANT-like_dom"/>
</dbReference>
<protein>
    <recommendedName>
        <fullName evidence="2">Myb/SANT-like domain-containing protein</fullName>
    </recommendedName>
</protein>
<accession>D7KMR8</accession>
<reference evidence="4" key="1">
    <citation type="journal article" date="2011" name="Nat. Genet.">
        <title>The Arabidopsis lyrata genome sequence and the basis of rapid genome size change.</title>
        <authorList>
            <person name="Hu T.T."/>
            <person name="Pattyn P."/>
            <person name="Bakker E.G."/>
            <person name="Cao J."/>
            <person name="Cheng J.-F."/>
            <person name="Clark R.M."/>
            <person name="Fahlgren N."/>
            <person name="Fawcett J.A."/>
            <person name="Grimwood J."/>
            <person name="Gundlach H."/>
            <person name="Haberer G."/>
            <person name="Hollister J.D."/>
            <person name="Ossowski S."/>
            <person name="Ottilar R.P."/>
            <person name="Salamov A.A."/>
            <person name="Schneeberger K."/>
            <person name="Spannagl M."/>
            <person name="Wang X."/>
            <person name="Yang L."/>
            <person name="Nasrallah M.E."/>
            <person name="Bergelson J."/>
            <person name="Carrington J.C."/>
            <person name="Gaut B.S."/>
            <person name="Schmutz J."/>
            <person name="Mayer K.F.X."/>
            <person name="Van de Peer Y."/>
            <person name="Grigoriev I.V."/>
            <person name="Nordborg M."/>
            <person name="Weigel D."/>
            <person name="Guo Y.-L."/>
        </authorList>
    </citation>
    <scope>NUCLEOTIDE SEQUENCE [LARGE SCALE GENOMIC DNA]</scope>
    <source>
        <strain evidence="4">cv. MN47</strain>
    </source>
</reference>
<gene>
    <name evidence="3" type="ORF">ARALYDRAFT_336687</name>
</gene>
<dbReference type="KEGG" id="aly:9327289"/>
<dbReference type="Proteomes" id="UP000008694">
    <property type="component" value="Unassembled WGS sequence"/>
</dbReference>
<dbReference type="OrthoDB" id="1106085at2759"/>